<dbReference type="Pfam" id="PF00877">
    <property type="entry name" value="NLPC_P60"/>
    <property type="match status" value="1"/>
</dbReference>
<evidence type="ECO:0000259" key="6">
    <source>
        <dbReference type="PROSITE" id="PS51935"/>
    </source>
</evidence>
<comment type="similarity">
    <text evidence="1">Belongs to the peptidase C40 family.</text>
</comment>
<dbReference type="Proteomes" id="UP000199409">
    <property type="component" value="Unassembled WGS sequence"/>
</dbReference>
<feature type="domain" description="NlpC/P60" evidence="6">
    <location>
        <begin position="157"/>
        <end position="281"/>
    </location>
</feature>
<reference evidence="7 8" key="1">
    <citation type="submission" date="2016-10" db="EMBL/GenBank/DDBJ databases">
        <authorList>
            <person name="de Groot N.N."/>
        </authorList>
    </citation>
    <scope>NUCLEOTIDE SEQUENCE [LARGE SCALE GENOMIC DNA]</scope>
    <source>
        <strain evidence="7 8">DSM 7343</strain>
    </source>
</reference>
<dbReference type="GO" id="GO:0042834">
    <property type="term" value="F:peptidoglycan binding"/>
    <property type="evidence" value="ECO:0007669"/>
    <property type="project" value="InterPro"/>
</dbReference>
<proteinExistence type="inferred from homology"/>
<evidence type="ECO:0000256" key="1">
    <source>
        <dbReference type="ARBA" id="ARBA00007074"/>
    </source>
</evidence>
<feature type="domain" description="SPOR" evidence="5">
    <location>
        <begin position="66"/>
        <end position="142"/>
    </location>
</feature>
<dbReference type="InterPro" id="IPR007730">
    <property type="entry name" value="SPOR-like_dom"/>
</dbReference>
<dbReference type="STRING" id="37625.SAMN05660420_02966"/>
<gene>
    <name evidence="7" type="ORF">SAMN05660420_02966</name>
</gene>
<evidence type="ECO:0000256" key="2">
    <source>
        <dbReference type="ARBA" id="ARBA00022670"/>
    </source>
</evidence>
<dbReference type="InterPro" id="IPR051202">
    <property type="entry name" value="Peptidase_C40"/>
</dbReference>
<evidence type="ECO:0000313" key="8">
    <source>
        <dbReference type="Proteomes" id="UP000199409"/>
    </source>
</evidence>
<dbReference type="InterPro" id="IPR038765">
    <property type="entry name" value="Papain-like_cys_pep_sf"/>
</dbReference>
<dbReference type="SUPFAM" id="SSF54001">
    <property type="entry name" value="Cysteine proteinases"/>
    <property type="match status" value="1"/>
</dbReference>
<keyword evidence="4" id="KW-0788">Thiol protease</keyword>
<protein>
    <submittedName>
        <fullName evidence="7">Cell wall-associated hydrolase, NlpC family</fullName>
    </submittedName>
</protein>
<dbReference type="InterPro" id="IPR000064">
    <property type="entry name" value="NLP_P60_dom"/>
</dbReference>
<dbReference type="Gene3D" id="3.30.70.1070">
    <property type="entry name" value="Sporulation related repeat"/>
    <property type="match status" value="1"/>
</dbReference>
<dbReference type="SUPFAM" id="SSF110997">
    <property type="entry name" value="Sporulation related repeat"/>
    <property type="match status" value="1"/>
</dbReference>
<organism evidence="7 8">
    <name type="scientific">Desulfuromusa kysingii</name>
    <dbReference type="NCBI Taxonomy" id="37625"/>
    <lineage>
        <taxon>Bacteria</taxon>
        <taxon>Pseudomonadati</taxon>
        <taxon>Thermodesulfobacteriota</taxon>
        <taxon>Desulfuromonadia</taxon>
        <taxon>Desulfuromonadales</taxon>
        <taxon>Geopsychrobacteraceae</taxon>
        <taxon>Desulfuromusa</taxon>
    </lineage>
</organism>
<sequence length="284" mass="31324">MRYADDFISFVQSCLPLRSICSLLLSILFIFHLCSCAPSPRVATPVVATPDPIAAILGTAEPLPGALLKMGFSIQVGAFSELDNAVRLERSLAQHRADAYYFRHESGLYKVRFGNHKSYVEAQKEAESLRSQGIIGRYFIVIPENYAAAKIQRSGQGDLRTELVATAQRFLGVPYRWGGEDRNNGFDCSGLTMVSYRLNGLNLPRNSRMQHRAGRAVTKSNLKKGDLVFFATQGGTRVTHVGMYVGDGKFIHAPRTGKTVRVASLSNSFFKKTYVGGRSYLSGQ</sequence>
<dbReference type="GO" id="GO:0006508">
    <property type="term" value="P:proteolysis"/>
    <property type="evidence" value="ECO:0007669"/>
    <property type="project" value="UniProtKB-KW"/>
</dbReference>
<evidence type="ECO:0000256" key="3">
    <source>
        <dbReference type="ARBA" id="ARBA00022801"/>
    </source>
</evidence>
<dbReference type="PROSITE" id="PS51724">
    <property type="entry name" value="SPOR"/>
    <property type="match status" value="1"/>
</dbReference>
<accession>A0A1H4DI65</accession>
<keyword evidence="2" id="KW-0645">Protease</keyword>
<evidence type="ECO:0000313" key="7">
    <source>
        <dbReference type="EMBL" id="SEA72277.1"/>
    </source>
</evidence>
<name>A0A1H4DI65_9BACT</name>
<dbReference type="InterPro" id="IPR036680">
    <property type="entry name" value="SPOR-like_sf"/>
</dbReference>
<dbReference type="GO" id="GO:0008234">
    <property type="term" value="F:cysteine-type peptidase activity"/>
    <property type="evidence" value="ECO:0007669"/>
    <property type="project" value="UniProtKB-KW"/>
</dbReference>
<dbReference type="EMBL" id="FNQN01000010">
    <property type="protein sequence ID" value="SEA72277.1"/>
    <property type="molecule type" value="Genomic_DNA"/>
</dbReference>
<dbReference type="Pfam" id="PF05036">
    <property type="entry name" value="SPOR"/>
    <property type="match status" value="1"/>
</dbReference>
<evidence type="ECO:0000259" key="5">
    <source>
        <dbReference type="PROSITE" id="PS51724"/>
    </source>
</evidence>
<dbReference type="PROSITE" id="PS51935">
    <property type="entry name" value="NLPC_P60"/>
    <property type="match status" value="1"/>
</dbReference>
<dbReference type="Gene3D" id="3.90.1720.10">
    <property type="entry name" value="endopeptidase domain like (from Nostoc punctiforme)"/>
    <property type="match status" value="1"/>
</dbReference>
<keyword evidence="3 7" id="KW-0378">Hydrolase</keyword>
<dbReference type="AlphaFoldDB" id="A0A1H4DI65"/>
<dbReference type="PANTHER" id="PTHR47053">
    <property type="entry name" value="MUREIN DD-ENDOPEPTIDASE MEPH-RELATED"/>
    <property type="match status" value="1"/>
</dbReference>
<dbReference type="RefSeq" id="WP_245706620.1">
    <property type="nucleotide sequence ID" value="NZ_FNQN01000010.1"/>
</dbReference>
<evidence type="ECO:0000256" key="4">
    <source>
        <dbReference type="ARBA" id="ARBA00022807"/>
    </source>
</evidence>
<keyword evidence="8" id="KW-1185">Reference proteome</keyword>
<dbReference type="PANTHER" id="PTHR47053:SF1">
    <property type="entry name" value="MUREIN DD-ENDOPEPTIDASE MEPH-RELATED"/>
    <property type="match status" value="1"/>
</dbReference>